<feature type="domain" description="Response regulatory" evidence="2">
    <location>
        <begin position="6"/>
        <end position="121"/>
    </location>
</feature>
<dbReference type="OrthoDB" id="9813903at2"/>
<keyword evidence="7" id="KW-1185">Reference proteome</keyword>
<dbReference type="Gene3D" id="3.40.50.2300">
    <property type="match status" value="1"/>
</dbReference>
<dbReference type="SMART" id="SM00448">
    <property type="entry name" value="REC"/>
    <property type="match status" value="1"/>
</dbReference>
<feature type="domain" description="PAC" evidence="3">
    <location>
        <begin position="204"/>
        <end position="256"/>
    </location>
</feature>
<organism evidence="6 7">
    <name type="scientific">Nitrosomonas oligotropha</name>
    <dbReference type="NCBI Taxonomy" id="42354"/>
    <lineage>
        <taxon>Bacteria</taxon>
        <taxon>Pseudomonadati</taxon>
        <taxon>Pseudomonadota</taxon>
        <taxon>Betaproteobacteria</taxon>
        <taxon>Nitrosomonadales</taxon>
        <taxon>Nitrosomonadaceae</taxon>
        <taxon>Nitrosomonas</taxon>
    </lineage>
</organism>
<sequence length="813" mass="92113">MSGYIKILIVEDEKIVALDLKRRLTKLGYQVTGMAASGQKALALVDQEIPNIVLMDIHIQGDMDGVEVADQLQKAHSIPIIYLTAYSEEKTVNRAKATKPYGYLLKPFSDRELHIIIQVSIERYENDILLKKNEQHFRLALEAARLGTWEVTKESREIFMGKSPEGTIEPISDWESFFLSIDETDKPKVSDFIDKLRNKKGLAAEIEFRVSPDTGKSCWYKLYGKSFKNSDAGKHQIVGILQETTENRLAKDRLAQAATVFECASEGIIILNKNRKFNCANSAFYKITGFQPHNLRNKELPFLTSRSLSKNIYNSIWQSIDKHGHWRGEITAFKKNNETIFVWLTIGLIPAEANEEQQFVVMISDITAIRETQEQLSHIAYYDNLTNLPNRMLIMDRLQLALAKAIRSSSFLGVLFIDLDNFKRINDTLGHTHGDSMLCFVAQRMLSVLRQSDTLGRLGGDEFIVIVTNAESRDALVIVAEKILECLSHPIVISNMEVVPSCSIGISAYPDHSSHHDELVQMADTAMYEAKNKGRNSYAFYHPSLTQKAAHYLTRERELHHALIKNEFLLHYQPQFSLSQKKITGVEALIRWQHPEKGLLSPAEIIPVAETSRLIVEIGNWILTEACKQLKQWRDRGFCDIRIAVNISIRQLADKDLQQFIAELLQQYALPAQSLELEITESCLQNELIYIRCLEQLESLGIPISIDDFGTGYSCLSSLKNLPIRRLKIDQSFVKGIPYDTNDCAIAAAILALAQKLNLQVTAEGIETYEQADFLGNLGCDELQGYLLSKPVDSEQIPYLIQKLPDRLSSLKF</sequence>
<dbReference type="PROSITE" id="PS50110">
    <property type="entry name" value="RESPONSE_REGULATORY"/>
    <property type="match status" value="1"/>
</dbReference>
<dbReference type="PROSITE" id="PS50887">
    <property type="entry name" value="GGDEF"/>
    <property type="match status" value="1"/>
</dbReference>
<dbReference type="InterPro" id="IPR052155">
    <property type="entry name" value="Biofilm_reg_signaling"/>
</dbReference>
<evidence type="ECO:0000256" key="1">
    <source>
        <dbReference type="PROSITE-ProRule" id="PRU00169"/>
    </source>
</evidence>
<dbReference type="Pfam" id="PF00072">
    <property type="entry name" value="Response_reg"/>
    <property type="match status" value="1"/>
</dbReference>
<dbReference type="Proteomes" id="UP000198814">
    <property type="component" value="Unassembled WGS sequence"/>
</dbReference>
<dbReference type="Pfam" id="PF00990">
    <property type="entry name" value="GGDEF"/>
    <property type="match status" value="1"/>
</dbReference>
<evidence type="ECO:0000313" key="7">
    <source>
        <dbReference type="Proteomes" id="UP000198814"/>
    </source>
</evidence>
<feature type="domain" description="PAC" evidence="3">
    <location>
        <begin position="326"/>
        <end position="378"/>
    </location>
</feature>
<dbReference type="RefSeq" id="WP_090316073.1">
    <property type="nucleotide sequence ID" value="NZ_FNOE01000003.1"/>
</dbReference>
<dbReference type="InterPro" id="IPR043128">
    <property type="entry name" value="Rev_trsase/Diguanyl_cyclase"/>
</dbReference>
<dbReference type="InterPro" id="IPR000700">
    <property type="entry name" value="PAS-assoc_C"/>
</dbReference>
<dbReference type="GO" id="GO:0003824">
    <property type="term" value="F:catalytic activity"/>
    <property type="evidence" value="ECO:0007669"/>
    <property type="project" value="UniProtKB-ARBA"/>
</dbReference>
<dbReference type="SUPFAM" id="SSF55073">
    <property type="entry name" value="Nucleotide cyclase"/>
    <property type="match status" value="1"/>
</dbReference>
<dbReference type="InterPro" id="IPR029787">
    <property type="entry name" value="Nucleotide_cyclase"/>
</dbReference>
<keyword evidence="1" id="KW-0597">Phosphoprotein</keyword>
<proteinExistence type="predicted"/>
<dbReference type="InterPro" id="IPR035919">
    <property type="entry name" value="EAL_sf"/>
</dbReference>
<dbReference type="STRING" id="42354.SAMN05216333_102143"/>
<dbReference type="InterPro" id="IPR000014">
    <property type="entry name" value="PAS"/>
</dbReference>
<feature type="modified residue" description="4-aspartylphosphate" evidence="1">
    <location>
        <position position="56"/>
    </location>
</feature>
<dbReference type="SUPFAM" id="SSF52172">
    <property type="entry name" value="CheY-like"/>
    <property type="match status" value="1"/>
</dbReference>
<dbReference type="CDD" id="cd17534">
    <property type="entry name" value="REC_DC-like"/>
    <property type="match status" value="1"/>
</dbReference>
<dbReference type="InterPro" id="IPR035965">
    <property type="entry name" value="PAS-like_dom_sf"/>
</dbReference>
<gene>
    <name evidence="6" type="ORF">SAMN05216333_102143</name>
</gene>
<protein>
    <submittedName>
        <fullName evidence="6">PAS domain S-box-containing protein/diguanylate cyclase (GGDEF) domain-containing protein</fullName>
    </submittedName>
</protein>
<dbReference type="SUPFAM" id="SSF55785">
    <property type="entry name" value="PYP-like sensor domain (PAS domain)"/>
    <property type="match status" value="1"/>
</dbReference>
<dbReference type="FunFam" id="3.30.70.270:FF:000001">
    <property type="entry name" value="Diguanylate cyclase domain protein"/>
    <property type="match status" value="1"/>
</dbReference>
<dbReference type="Gene3D" id="3.30.70.270">
    <property type="match status" value="1"/>
</dbReference>
<evidence type="ECO:0000259" key="3">
    <source>
        <dbReference type="PROSITE" id="PS50113"/>
    </source>
</evidence>
<dbReference type="SUPFAM" id="SSF141868">
    <property type="entry name" value="EAL domain-like"/>
    <property type="match status" value="1"/>
</dbReference>
<dbReference type="InterPro" id="IPR001789">
    <property type="entry name" value="Sig_transdc_resp-reg_receiver"/>
</dbReference>
<dbReference type="CDD" id="cd01948">
    <property type="entry name" value="EAL"/>
    <property type="match status" value="1"/>
</dbReference>
<dbReference type="InterPro" id="IPR000160">
    <property type="entry name" value="GGDEF_dom"/>
</dbReference>
<dbReference type="NCBIfam" id="TIGR00254">
    <property type="entry name" value="GGDEF"/>
    <property type="match status" value="1"/>
</dbReference>
<dbReference type="Pfam" id="PF00563">
    <property type="entry name" value="EAL"/>
    <property type="match status" value="1"/>
</dbReference>
<dbReference type="PROSITE" id="PS50883">
    <property type="entry name" value="EAL"/>
    <property type="match status" value="1"/>
</dbReference>
<reference evidence="7" key="1">
    <citation type="submission" date="2016-10" db="EMBL/GenBank/DDBJ databases">
        <authorList>
            <person name="Varghese N."/>
            <person name="Submissions S."/>
        </authorList>
    </citation>
    <scope>NUCLEOTIDE SEQUENCE [LARGE SCALE GENOMIC DNA]</scope>
    <source>
        <strain evidence="7">Nm76</strain>
    </source>
</reference>
<dbReference type="AlphaFoldDB" id="A0A1H8KJT0"/>
<dbReference type="GO" id="GO:0000160">
    <property type="term" value="P:phosphorelay signal transduction system"/>
    <property type="evidence" value="ECO:0007669"/>
    <property type="project" value="InterPro"/>
</dbReference>
<dbReference type="CDD" id="cd00130">
    <property type="entry name" value="PAS"/>
    <property type="match status" value="1"/>
</dbReference>
<dbReference type="NCBIfam" id="TIGR00229">
    <property type="entry name" value="sensory_box"/>
    <property type="match status" value="1"/>
</dbReference>
<dbReference type="InterPro" id="IPR011006">
    <property type="entry name" value="CheY-like_superfamily"/>
</dbReference>
<evidence type="ECO:0000259" key="5">
    <source>
        <dbReference type="PROSITE" id="PS50887"/>
    </source>
</evidence>
<evidence type="ECO:0000313" key="6">
    <source>
        <dbReference type="EMBL" id="SEN93087.1"/>
    </source>
</evidence>
<dbReference type="Gene3D" id="3.30.450.20">
    <property type="entry name" value="PAS domain"/>
    <property type="match status" value="2"/>
</dbReference>
<dbReference type="PANTHER" id="PTHR44757:SF2">
    <property type="entry name" value="BIOFILM ARCHITECTURE MAINTENANCE PROTEIN MBAA"/>
    <property type="match status" value="1"/>
</dbReference>
<dbReference type="SMART" id="SM00267">
    <property type="entry name" value="GGDEF"/>
    <property type="match status" value="1"/>
</dbReference>
<evidence type="ECO:0000259" key="4">
    <source>
        <dbReference type="PROSITE" id="PS50883"/>
    </source>
</evidence>
<dbReference type="EMBL" id="FODO01000002">
    <property type="protein sequence ID" value="SEN93087.1"/>
    <property type="molecule type" value="Genomic_DNA"/>
</dbReference>
<dbReference type="PROSITE" id="PS50113">
    <property type="entry name" value="PAC"/>
    <property type="match status" value="2"/>
</dbReference>
<feature type="domain" description="EAL" evidence="4">
    <location>
        <begin position="552"/>
        <end position="805"/>
    </location>
</feature>
<dbReference type="PANTHER" id="PTHR44757">
    <property type="entry name" value="DIGUANYLATE CYCLASE DGCP"/>
    <property type="match status" value="1"/>
</dbReference>
<dbReference type="InterPro" id="IPR001633">
    <property type="entry name" value="EAL_dom"/>
</dbReference>
<feature type="domain" description="GGDEF" evidence="5">
    <location>
        <begin position="410"/>
        <end position="543"/>
    </location>
</feature>
<evidence type="ECO:0000259" key="2">
    <source>
        <dbReference type="PROSITE" id="PS50110"/>
    </source>
</evidence>
<dbReference type="Gene3D" id="3.20.20.450">
    <property type="entry name" value="EAL domain"/>
    <property type="match status" value="1"/>
</dbReference>
<dbReference type="CDD" id="cd01949">
    <property type="entry name" value="GGDEF"/>
    <property type="match status" value="1"/>
</dbReference>
<accession>A0A1H8KJT0</accession>
<name>A0A1H8KJT0_9PROT</name>
<dbReference type="Pfam" id="PF13426">
    <property type="entry name" value="PAS_9"/>
    <property type="match status" value="1"/>
</dbReference>
<dbReference type="SMART" id="SM00052">
    <property type="entry name" value="EAL"/>
    <property type="match status" value="1"/>
</dbReference>